<dbReference type="InterPro" id="IPR036890">
    <property type="entry name" value="HATPase_C_sf"/>
</dbReference>
<dbReference type="SUPFAM" id="SSF55874">
    <property type="entry name" value="ATPase domain of HSP90 chaperone/DNA topoisomerase II/histidine kinase"/>
    <property type="match status" value="1"/>
</dbReference>
<dbReference type="AlphaFoldDB" id="A0A3A8JVN2"/>
<proteinExistence type="predicted"/>
<dbReference type="Pfam" id="PF13589">
    <property type="entry name" value="HATPase_c_3"/>
    <property type="match status" value="1"/>
</dbReference>
<evidence type="ECO:0000256" key="1">
    <source>
        <dbReference type="SAM" id="MobiDB-lite"/>
    </source>
</evidence>
<feature type="region of interest" description="Disordered" evidence="1">
    <location>
        <begin position="1"/>
        <end position="71"/>
    </location>
</feature>
<feature type="compositionally biased region" description="Polar residues" evidence="1">
    <location>
        <begin position="39"/>
        <end position="50"/>
    </location>
</feature>
<dbReference type="Proteomes" id="UP000268313">
    <property type="component" value="Unassembled WGS sequence"/>
</dbReference>
<reference evidence="3" key="1">
    <citation type="submission" date="2018-09" db="EMBL/GenBank/DDBJ databases">
        <authorList>
            <person name="Livingstone P.G."/>
            <person name="Whitworth D.E."/>
        </authorList>
    </citation>
    <scope>NUCLEOTIDE SEQUENCE [LARGE SCALE GENOMIC DNA]</scope>
    <source>
        <strain evidence="3">CA043D</strain>
    </source>
</reference>
<organism evidence="2 3">
    <name type="scientific">Corallococcus carmarthensis</name>
    <dbReference type="NCBI Taxonomy" id="2316728"/>
    <lineage>
        <taxon>Bacteria</taxon>
        <taxon>Pseudomonadati</taxon>
        <taxon>Myxococcota</taxon>
        <taxon>Myxococcia</taxon>
        <taxon>Myxococcales</taxon>
        <taxon>Cystobacterineae</taxon>
        <taxon>Myxococcaceae</taxon>
        <taxon>Corallococcus</taxon>
    </lineage>
</organism>
<evidence type="ECO:0000313" key="3">
    <source>
        <dbReference type="Proteomes" id="UP000268313"/>
    </source>
</evidence>
<sequence>MSASFGRRCGGGEGPGSFRRDCATGTRRSSSRARRWTPFASTRTVSSPQTRPRFVDKAAPQLRRRRGSHDATEGLWAASGAMTRAAHETRREDCSIIALDKFIQATRDSGYKGTASAISELVDNSIQAGATRIALSVEAKASDDEEKAIEISVLDNGCGMDPTTLRQALRFGGSTRFGDRRGLGRYGMGLPNASLSQARRVTIYTWQPGATNGKSRAPRGRLVSPCVHSSYLDVDEIVRGEMVEVPAPEIVKAPSSSCTGNSGTLVCWSQCDRLDNRRVSTIVRKLEVELGRRFRHFIWKGLHITVNGDTLEAFDPLYLNPEAEISGAQLFGEEMRFEVRADPVDSRKTGWVRVRFTELPVHAWHKLSNEEKRRIGLSKGAGVSIVRGGREVDYGWFFMGSKHRENYDDWWRCEIQFDPILDEAFGITHTKQQARPQAHLMEALTPDLEATARALSGRARKAHMAVKASDRFSEAERIANERDHLLRPLPRSADPTAKALMRELAASHPELRERADEKDRYSIIEHAVKDTSFFTLAHDGDRLVLVLNPDHPFYREIYKPLSEGEAPRDPQLRAKLELLLLAAARSEAATRGKVPALAKHRLDWSNTLAAFLNDK</sequence>
<dbReference type="Gene3D" id="3.30.565.10">
    <property type="entry name" value="Histidine kinase-like ATPase, C-terminal domain"/>
    <property type="match status" value="1"/>
</dbReference>
<name>A0A3A8JVN2_9BACT</name>
<keyword evidence="2" id="KW-0067">ATP-binding</keyword>
<evidence type="ECO:0000313" key="2">
    <source>
        <dbReference type="EMBL" id="RKG99977.1"/>
    </source>
</evidence>
<dbReference type="GO" id="GO:0005524">
    <property type="term" value="F:ATP binding"/>
    <property type="evidence" value="ECO:0007669"/>
    <property type="project" value="UniProtKB-KW"/>
</dbReference>
<keyword evidence="2" id="KW-0547">Nucleotide-binding</keyword>
<keyword evidence="3" id="KW-1185">Reference proteome</keyword>
<dbReference type="EMBL" id="RAWE01000102">
    <property type="protein sequence ID" value="RKG99977.1"/>
    <property type="molecule type" value="Genomic_DNA"/>
</dbReference>
<accession>A0A3A8JVN2</accession>
<comment type="caution">
    <text evidence="2">The sequence shown here is derived from an EMBL/GenBank/DDBJ whole genome shotgun (WGS) entry which is preliminary data.</text>
</comment>
<gene>
    <name evidence="2" type="ORF">D7X32_24865</name>
</gene>
<protein>
    <submittedName>
        <fullName evidence="2">ATP-binding protein</fullName>
    </submittedName>
</protein>